<comment type="caution">
    <text evidence="3">The sequence shown here is derived from an EMBL/GenBank/DDBJ whole genome shotgun (WGS) entry which is preliminary data.</text>
</comment>
<gene>
    <name evidence="3" type="ORF">G7B40_006275</name>
</gene>
<feature type="transmembrane region" description="Helical" evidence="2">
    <location>
        <begin position="82"/>
        <end position="101"/>
    </location>
</feature>
<dbReference type="Gene3D" id="1.25.40.10">
    <property type="entry name" value="Tetratricopeptide repeat domain"/>
    <property type="match status" value="1"/>
</dbReference>
<organism evidence="3 4">
    <name type="scientific">Aetokthonos hydrillicola Thurmond2011</name>
    <dbReference type="NCBI Taxonomy" id="2712845"/>
    <lineage>
        <taxon>Bacteria</taxon>
        <taxon>Bacillati</taxon>
        <taxon>Cyanobacteriota</taxon>
        <taxon>Cyanophyceae</taxon>
        <taxon>Nostocales</taxon>
        <taxon>Hapalosiphonaceae</taxon>
        <taxon>Aetokthonos</taxon>
    </lineage>
</organism>
<keyword evidence="1" id="KW-0802">TPR repeat</keyword>
<keyword evidence="4" id="KW-1185">Reference proteome</keyword>
<dbReference type="PROSITE" id="PS50005">
    <property type="entry name" value="TPR"/>
    <property type="match status" value="1"/>
</dbReference>
<feature type="transmembrane region" description="Helical" evidence="2">
    <location>
        <begin position="46"/>
        <end position="70"/>
    </location>
</feature>
<proteinExistence type="predicted"/>
<feature type="transmembrane region" description="Helical" evidence="2">
    <location>
        <begin position="254"/>
        <end position="275"/>
    </location>
</feature>
<name>A0AAP5I6Q6_9CYAN</name>
<dbReference type="AlphaFoldDB" id="A0AAP5I6Q6"/>
<dbReference type="Proteomes" id="UP000667802">
    <property type="component" value="Unassembled WGS sequence"/>
</dbReference>
<evidence type="ECO:0008006" key="5">
    <source>
        <dbReference type="Google" id="ProtNLM"/>
    </source>
</evidence>
<protein>
    <recommendedName>
        <fullName evidence="5">Tetratricopeptide repeat protein</fullName>
    </recommendedName>
</protein>
<sequence>MQKLYQWQNFFKREKLTFFIGCLVLLLGAIYPWFQLPPESLKAFHANLAITNIGRVLAGLLASIGLAFIFKFKLTNQSIAHKLRLSFWVGLIATLLFPYFIVTWSPTVAFIASSYYEQGETVSTHVDNNFSEVQAAWKQKVSLNNPTPPLPTLTISIQDSRFFQMPSWNKVVVEMFGYKNSVFTFIGRGWIFCFFGIIISLLGLYLEAENTLFLESNLTPVPINSLRKWAIVKPQLVRLRGTNFKNFLSDINKVIPATLLVIFIILFSTIGFNIIDYNLDEQFAKGNYLTVINTSKVLQKLYPAFQGNVPSLERLARAEYYAKVPDPALIKFVEGLEEYRNGDFQKAENDWQKSLDIKPNQFLVRGYLATSILNQAISYLNNENNRKAAAAADTFERALKVFPGHVEALYDLMLARVVNGEFSKSADVAKQIINDQRYFEEQKLGLLGQAYLHLAWAEYKNGDINNTWQSYRRSVDSKTWGESDLKEQ</sequence>
<evidence type="ECO:0000313" key="4">
    <source>
        <dbReference type="Proteomes" id="UP000667802"/>
    </source>
</evidence>
<feature type="transmembrane region" description="Helical" evidence="2">
    <location>
        <begin position="16"/>
        <end position="34"/>
    </location>
</feature>
<accession>A0AAP5I6Q6</accession>
<dbReference type="SUPFAM" id="SSF48452">
    <property type="entry name" value="TPR-like"/>
    <property type="match status" value="1"/>
</dbReference>
<keyword evidence="2" id="KW-1133">Transmembrane helix</keyword>
<feature type="transmembrane region" description="Helical" evidence="2">
    <location>
        <begin position="185"/>
        <end position="206"/>
    </location>
</feature>
<feature type="repeat" description="TPR" evidence="1">
    <location>
        <begin position="328"/>
        <end position="361"/>
    </location>
</feature>
<dbReference type="InterPro" id="IPR019734">
    <property type="entry name" value="TPR_rpt"/>
</dbReference>
<evidence type="ECO:0000313" key="3">
    <source>
        <dbReference type="EMBL" id="MDR9894178.1"/>
    </source>
</evidence>
<keyword evidence="2" id="KW-0472">Membrane</keyword>
<reference evidence="4" key="1">
    <citation type="journal article" date="2021" name="Science">
        <title>Hunting the eagle killer: A cyanobacterial neurotoxin causes vacuolar myelinopathy.</title>
        <authorList>
            <person name="Breinlinger S."/>
            <person name="Phillips T.J."/>
            <person name="Haram B.N."/>
            <person name="Mares J."/>
            <person name="Martinez Yerena J.A."/>
            <person name="Hrouzek P."/>
            <person name="Sobotka R."/>
            <person name="Henderson W.M."/>
            <person name="Schmieder P."/>
            <person name="Williams S.M."/>
            <person name="Lauderdale J.D."/>
            <person name="Wilde H.D."/>
            <person name="Gerrin W."/>
            <person name="Kust A."/>
            <person name="Washington J.W."/>
            <person name="Wagner C."/>
            <person name="Geier B."/>
            <person name="Liebeke M."/>
            <person name="Enke H."/>
            <person name="Niedermeyer T.H.J."/>
            <person name="Wilde S.B."/>
        </authorList>
    </citation>
    <scope>NUCLEOTIDE SEQUENCE [LARGE SCALE GENOMIC DNA]</scope>
    <source>
        <strain evidence="4">Thurmond2011</strain>
    </source>
</reference>
<keyword evidence="2" id="KW-0812">Transmembrane</keyword>
<dbReference type="InterPro" id="IPR011990">
    <property type="entry name" value="TPR-like_helical_dom_sf"/>
</dbReference>
<dbReference type="EMBL" id="JAALHA020000002">
    <property type="protein sequence ID" value="MDR9894178.1"/>
    <property type="molecule type" value="Genomic_DNA"/>
</dbReference>
<evidence type="ECO:0000256" key="1">
    <source>
        <dbReference type="PROSITE-ProRule" id="PRU00339"/>
    </source>
</evidence>
<dbReference type="SMART" id="SM00028">
    <property type="entry name" value="TPR"/>
    <property type="match status" value="2"/>
</dbReference>
<dbReference type="RefSeq" id="WP_208349113.1">
    <property type="nucleotide sequence ID" value="NZ_JAALHA020000002.1"/>
</dbReference>
<evidence type="ECO:0000256" key="2">
    <source>
        <dbReference type="SAM" id="Phobius"/>
    </source>
</evidence>